<reference evidence="2" key="1">
    <citation type="journal article" date="2011" name="MBio">
        <title>Novel metabolic attributes of the genus Cyanothece, comprising a group of unicellular nitrogen-fixing Cyanobacteria.</title>
        <authorList>
            <person name="Bandyopadhyay A."/>
            <person name="Elvitigala T."/>
            <person name="Welsh E."/>
            <person name="Stockel J."/>
            <person name="Liberton M."/>
            <person name="Min H."/>
            <person name="Sherman L.A."/>
            <person name="Pakrasi H.B."/>
        </authorList>
    </citation>
    <scope>NUCLEOTIDE SEQUENCE [LARGE SCALE GENOMIC DNA]</scope>
    <source>
        <strain evidence="2">PCC 7822</strain>
    </source>
</reference>
<dbReference type="KEGG" id="cyj:Cyan7822_3221"/>
<dbReference type="eggNOG" id="ENOG50342DC">
    <property type="taxonomic scope" value="Bacteria"/>
</dbReference>
<gene>
    <name evidence="1" type="ordered locus">Cyan7822_3221</name>
</gene>
<sequence length="196" mass="21993">MTDEVKKMVQNLLAQKAGNKELPISLPRETYAQLEFISQKVGISETDFATQLIISALKDAEGVIKSFAGSDYSLYSSISSDSSSFDQVSQLRQKVGRQPISNLEVTMLNGRLIKNRKAVDTFLEVITALGIEKVKALGIKHRNWDLVSTQKHPNDNYQQHPVGRYWVMTTSTTQEKKEILEQIARGLGKEILIKIV</sequence>
<dbReference type="EMBL" id="CP002198">
    <property type="protein sequence ID" value="ADN15173.1"/>
    <property type="molecule type" value="Genomic_DNA"/>
</dbReference>
<dbReference type="Proteomes" id="UP000008206">
    <property type="component" value="Chromosome"/>
</dbReference>
<evidence type="ECO:0000313" key="2">
    <source>
        <dbReference type="Proteomes" id="UP000008206"/>
    </source>
</evidence>
<organism evidence="1 2">
    <name type="scientific">Gloeothece verrucosa (strain PCC 7822)</name>
    <name type="common">Cyanothece sp. (strain PCC 7822)</name>
    <dbReference type="NCBI Taxonomy" id="497965"/>
    <lineage>
        <taxon>Bacteria</taxon>
        <taxon>Bacillati</taxon>
        <taxon>Cyanobacteriota</taxon>
        <taxon>Cyanophyceae</taxon>
        <taxon>Oscillatoriophycideae</taxon>
        <taxon>Chroococcales</taxon>
        <taxon>Aphanothecaceae</taxon>
        <taxon>Gloeothece</taxon>
        <taxon>Gloeothece verrucosa</taxon>
    </lineage>
</organism>
<keyword evidence="2" id="KW-1185">Reference proteome</keyword>
<protein>
    <submittedName>
        <fullName evidence="1">Uncharacterized protein</fullName>
    </submittedName>
</protein>
<dbReference type="HOGENOM" id="CLU_1388244_0_0_3"/>
<dbReference type="OrthoDB" id="1445085at2"/>
<proteinExistence type="predicted"/>
<dbReference type="STRING" id="497965.Cyan7822_3221"/>
<evidence type="ECO:0000313" key="1">
    <source>
        <dbReference type="EMBL" id="ADN15173.1"/>
    </source>
</evidence>
<name>E0UBV8_GLOV7</name>
<dbReference type="RefSeq" id="WP_013323266.1">
    <property type="nucleotide sequence ID" value="NC_014501.1"/>
</dbReference>
<accession>E0UBV8</accession>
<dbReference type="AlphaFoldDB" id="E0UBV8"/>